<comment type="caution">
    <text evidence="2">The sequence shown here is derived from an EMBL/GenBank/DDBJ whole genome shotgun (WGS) entry which is preliminary data.</text>
</comment>
<proteinExistence type="predicted"/>
<evidence type="ECO:0000313" key="2">
    <source>
        <dbReference type="EMBL" id="GAA0157871.1"/>
    </source>
</evidence>
<gene>
    <name evidence="2" type="ORF">LIER_15039</name>
</gene>
<sequence>MFQSRLPIKLWGDAILSSTYVINRLPTPILSWKSPYEALFLQPPNLEHLKVFGCLYFVTCIEPHKSKFQERAHPAIFIGYPPNQKALRYYDLMSNTVFVSRDIKFYESVFPFKDCTSFDLSSLVRNQHSRPCVPVDHYAKYDQDVVPIQDIVADASYITQELTENAHVEPECGPSSSSQHVVVRHSHKSRNPSVWLSDHVVSSCLLMHTCCLLLIYL</sequence>
<dbReference type="PANTHER" id="PTHR42648:SF31">
    <property type="entry name" value="RNA-DIRECTED DNA POLYMERASE"/>
    <property type="match status" value="1"/>
</dbReference>
<evidence type="ECO:0000313" key="3">
    <source>
        <dbReference type="Proteomes" id="UP001454036"/>
    </source>
</evidence>
<dbReference type="InterPro" id="IPR057670">
    <property type="entry name" value="SH3_retrovirus"/>
</dbReference>
<name>A0AAV3Q385_LITER</name>
<protein>
    <recommendedName>
        <fullName evidence="1">Retroviral polymerase SH3-like domain-containing protein</fullName>
    </recommendedName>
</protein>
<dbReference type="Proteomes" id="UP001454036">
    <property type="component" value="Unassembled WGS sequence"/>
</dbReference>
<evidence type="ECO:0000259" key="1">
    <source>
        <dbReference type="Pfam" id="PF25597"/>
    </source>
</evidence>
<dbReference type="EMBL" id="BAABME010003204">
    <property type="protein sequence ID" value="GAA0157871.1"/>
    <property type="molecule type" value="Genomic_DNA"/>
</dbReference>
<dbReference type="PANTHER" id="PTHR42648">
    <property type="entry name" value="TRANSPOSASE, PUTATIVE-RELATED"/>
    <property type="match status" value="1"/>
</dbReference>
<dbReference type="Pfam" id="PF25597">
    <property type="entry name" value="SH3_retrovirus"/>
    <property type="match status" value="1"/>
</dbReference>
<accession>A0AAV3Q385</accession>
<dbReference type="InterPro" id="IPR039537">
    <property type="entry name" value="Retrotran_Ty1/copia-like"/>
</dbReference>
<organism evidence="2 3">
    <name type="scientific">Lithospermum erythrorhizon</name>
    <name type="common">Purple gromwell</name>
    <name type="synonym">Lithospermum officinale var. erythrorhizon</name>
    <dbReference type="NCBI Taxonomy" id="34254"/>
    <lineage>
        <taxon>Eukaryota</taxon>
        <taxon>Viridiplantae</taxon>
        <taxon>Streptophyta</taxon>
        <taxon>Embryophyta</taxon>
        <taxon>Tracheophyta</taxon>
        <taxon>Spermatophyta</taxon>
        <taxon>Magnoliopsida</taxon>
        <taxon>eudicotyledons</taxon>
        <taxon>Gunneridae</taxon>
        <taxon>Pentapetalae</taxon>
        <taxon>asterids</taxon>
        <taxon>lamiids</taxon>
        <taxon>Boraginales</taxon>
        <taxon>Boraginaceae</taxon>
        <taxon>Boraginoideae</taxon>
        <taxon>Lithospermeae</taxon>
        <taxon>Lithospermum</taxon>
    </lineage>
</organism>
<keyword evidence="3" id="KW-1185">Reference proteome</keyword>
<reference evidence="2 3" key="1">
    <citation type="submission" date="2024-01" db="EMBL/GenBank/DDBJ databases">
        <title>The complete chloroplast genome sequence of Lithospermum erythrorhizon: insights into the phylogenetic relationship among Boraginaceae species and the maternal lineages of purple gromwells.</title>
        <authorList>
            <person name="Okada T."/>
            <person name="Watanabe K."/>
        </authorList>
    </citation>
    <scope>NUCLEOTIDE SEQUENCE [LARGE SCALE GENOMIC DNA]</scope>
</reference>
<feature type="domain" description="Retroviral polymerase SH3-like" evidence="1">
    <location>
        <begin position="54"/>
        <end position="114"/>
    </location>
</feature>
<dbReference type="AlphaFoldDB" id="A0AAV3Q385"/>